<dbReference type="GO" id="GO:0046983">
    <property type="term" value="F:protein dimerization activity"/>
    <property type="evidence" value="ECO:0007669"/>
    <property type="project" value="InterPro"/>
</dbReference>
<evidence type="ECO:0000313" key="7">
    <source>
        <dbReference type="EMBL" id="KAF2228852.1"/>
    </source>
</evidence>
<evidence type="ECO:0000256" key="1">
    <source>
        <dbReference type="ARBA" id="ARBA00022603"/>
    </source>
</evidence>
<reference evidence="7" key="1">
    <citation type="journal article" date="2020" name="Stud. Mycol.">
        <title>101 Dothideomycetes genomes: a test case for predicting lifestyles and emergence of pathogens.</title>
        <authorList>
            <person name="Haridas S."/>
            <person name="Albert R."/>
            <person name="Binder M."/>
            <person name="Bloem J."/>
            <person name="Labutti K."/>
            <person name="Salamov A."/>
            <person name="Andreopoulos B."/>
            <person name="Baker S."/>
            <person name="Barry K."/>
            <person name="Bills G."/>
            <person name="Bluhm B."/>
            <person name="Cannon C."/>
            <person name="Castanera R."/>
            <person name="Culley D."/>
            <person name="Daum C."/>
            <person name="Ezra D."/>
            <person name="Gonzalez J."/>
            <person name="Henrissat B."/>
            <person name="Kuo A."/>
            <person name="Liang C."/>
            <person name="Lipzen A."/>
            <person name="Lutzoni F."/>
            <person name="Magnuson J."/>
            <person name="Mondo S."/>
            <person name="Nolan M."/>
            <person name="Ohm R."/>
            <person name="Pangilinan J."/>
            <person name="Park H.-J."/>
            <person name="Ramirez L."/>
            <person name="Alfaro M."/>
            <person name="Sun H."/>
            <person name="Tritt A."/>
            <person name="Yoshinaga Y."/>
            <person name="Zwiers L.-H."/>
            <person name="Turgeon B."/>
            <person name="Goodwin S."/>
            <person name="Spatafora J."/>
            <person name="Crous P."/>
            <person name="Grigoriev I."/>
        </authorList>
    </citation>
    <scope>NUCLEOTIDE SEQUENCE</scope>
    <source>
        <strain evidence="7">Tuck. ex Michener</strain>
    </source>
</reference>
<dbReference type="InterPro" id="IPR036388">
    <property type="entry name" value="WH-like_DNA-bd_sf"/>
</dbReference>
<evidence type="ECO:0000313" key="8">
    <source>
        <dbReference type="Proteomes" id="UP000800092"/>
    </source>
</evidence>
<dbReference type="InterPro" id="IPR001077">
    <property type="entry name" value="COMT_C"/>
</dbReference>
<evidence type="ECO:0000259" key="5">
    <source>
        <dbReference type="Pfam" id="PF00891"/>
    </source>
</evidence>
<dbReference type="SUPFAM" id="SSF46785">
    <property type="entry name" value="Winged helix' DNA-binding domain"/>
    <property type="match status" value="1"/>
</dbReference>
<dbReference type="InterPro" id="IPR036390">
    <property type="entry name" value="WH_DNA-bd_sf"/>
</dbReference>
<dbReference type="GO" id="GO:0032259">
    <property type="term" value="P:methylation"/>
    <property type="evidence" value="ECO:0007669"/>
    <property type="project" value="UniProtKB-KW"/>
</dbReference>
<keyword evidence="3" id="KW-0949">S-adenosyl-L-methionine</keyword>
<dbReference type="Gene3D" id="1.10.10.10">
    <property type="entry name" value="Winged helix-like DNA-binding domain superfamily/Winged helix DNA-binding domain"/>
    <property type="match status" value="1"/>
</dbReference>
<keyword evidence="2 7" id="KW-0808">Transferase</keyword>
<organism evidence="7 8">
    <name type="scientific">Viridothelium virens</name>
    <name type="common">Speckled blister lichen</name>
    <name type="synonym">Trypethelium virens</name>
    <dbReference type="NCBI Taxonomy" id="1048519"/>
    <lineage>
        <taxon>Eukaryota</taxon>
        <taxon>Fungi</taxon>
        <taxon>Dikarya</taxon>
        <taxon>Ascomycota</taxon>
        <taxon>Pezizomycotina</taxon>
        <taxon>Dothideomycetes</taxon>
        <taxon>Dothideomycetes incertae sedis</taxon>
        <taxon>Trypetheliales</taxon>
        <taxon>Trypetheliaceae</taxon>
        <taxon>Viridothelium</taxon>
    </lineage>
</organism>
<dbReference type="Proteomes" id="UP000800092">
    <property type="component" value="Unassembled WGS sequence"/>
</dbReference>
<dbReference type="PIRSF" id="PIRSF005739">
    <property type="entry name" value="O-mtase"/>
    <property type="match status" value="1"/>
</dbReference>
<dbReference type="EMBL" id="ML991887">
    <property type="protein sequence ID" value="KAF2228852.1"/>
    <property type="molecule type" value="Genomic_DNA"/>
</dbReference>
<dbReference type="PANTHER" id="PTHR43712">
    <property type="entry name" value="PUTATIVE (AFU_ORTHOLOGUE AFUA_4G14580)-RELATED"/>
    <property type="match status" value="1"/>
</dbReference>
<feature type="domain" description="O-methyltransferase dimerisation" evidence="6">
    <location>
        <begin position="59"/>
        <end position="127"/>
    </location>
</feature>
<evidence type="ECO:0000256" key="3">
    <source>
        <dbReference type="ARBA" id="ARBA00022691"/>
    </source>
</evidence>
<dbReference type="PANTHER" id="PTHR43712:SF1">
    <property type="entry name" value="HYPOTHETICAL O-METHYLTRANSFERASE (EUROFUNG)-RELATED"/>
    <property type="match status" value="1"/>
</dbReference>
<sequence length="397" mass="44381">MTSPDISALAADLGALRHEPADEDDRLKALHTARKLVSALEKPEEVITRFALELGPQRMALRIGCDLRIFRILAARNGNPISAKGLAAESEVNQLFLVRLMRVLTAVGFAAEVDEQSYIATQLTEAMARPALEGATRITYDLSGFILHRAPEYFREHNYAFPPSGNDCLFQWALGTNKSYFDHIHGDPERSKDFNAYMAENRSARRHWTEWYPTGTEIVNGFSAEHGDAVLVDIGGGRGHDLRKFLLKHPETKGNLVLQDLPGVLADAGLLHESGIRCVAHNFFEPQPIRGARAYYTHFVIHDWPDEKSREILLNIKSAMTPGYSKLLLNESVLPDKDCPPYFAGIDWCMMAILAGMERTRQQWIELVHSVGLELVNIRVSPFAGDQEGIIETIIPV</sequence>
<dbReference type="AlphaFoldDB" id="A0A6A6GSV4"/>
<feature type="active site" description="Proton acceptor" evidence="4">
    <location>
        <position position="302"/>
    </location>
</feature>
<feature type="domain" description="O-methyltransferase C-terminal" evidence="5">
    <location>
        <begin position="163"/>
        <end position="372"/>
    </location>
</feature>
<evidence type="ECO:0000259" key="6">
    <source>
        <dbReference type="Pfam" id="PF08100"/>
    </source>
</evidence>
<dbReference type="InterPro" id="IPR016461">
    <property type="entry name" value="COMT-like"/>
</dbReference>
<keyword evidence="1 7" id="KW-0489">Methyltransferase</keyword>
<name>A0A6A6GSV4_VIRVR</name>
<dbReference type="SUPFAM" id="SSF53335">
    <property type="entry name" value="S-adenosyl-L-methionine-dependent methyltransferases"/>
    <property type="match status" value="1"/>
</dbReference>
<dbReference type="Pfam" id="PF00891">
    <property type="entry name" value="Methyltransf_2"/>
    <property type="match status" value="1"/>
</dbReference>
<proteinExistence type="predicted"/>
<accession>A0A6A6GSV4</accession>
<protein>
    <submittedName>
        <fullName evidence="7">S-adenosyl-L-methionine-dependent methyltransferase</fullName>
    </submittedName>
</protein>
<gene>
    <name evidence="7" type="ORF">EV356DRAFT_562392</name>
</gene>
<dbReference type="InterPro" id="IPR029063">
    <property type="entry name" value="SAM-dependent_MTases_sf"/>
</dbReference>
<dbReference type="PROSITE" id="PS51683">
    <property type="entry name" value="SAM_OMT_II"/>
    <property type="match status" value="1"/>
</dbReference>
<keyword evidence="8" id="KW-1185">Reference proteome</keyword>
<dbReference type="Pfam" id="PF08100">
    <property type="entry name" value="Dimerisation"/>
    <property type="match status" value="1"/>
</dbReference>
<dbReference type="InterPro" id="IPR012967">
    <property type="entry name" value="COMT_dimerisation"/>
</dbReference>
<dbReference type="Gene3D" id="3.40.50.150">
    <property type="entry name" value="Vaccinia Virus protein VP39"/>
    <property type="match status" value="1"/>
</dbReference>
<dbReference type="OrthoDB" id="2410195at2759"/>
<dbReference type="GO" id="GO:0008171">
    <property type="term" value="F:O-methyltransferase activity"/>
    <property type="evidence" value="ECO:0007669"/>
    <property type="project" value="InterPro"/>
</dbReference>
<evidence type="ECO:0000256" key="2">
    <source>
        <dbReference type="ARBA" id="ARBA00022679"/>
    </source>
</evidence>
<evidence type="ECO:0000256" key="4">
    <source>
        <dbReference type="PIRSR" id="PIRSR005739-1"/>
    </source>
</evidence>